<evidence type="ECO:0000313" key="2">
    <source>
        <dbReference type="Proteomes" id="UP000592294"/>
    </source>
</evidence>
<reference evidence="1 2" key="1">
    <citation type="submission" date="2020-06" db="EMBL/GenBank/DDBJ databases">
        <title>Whole-genome sequence of Allochromatium humboldtianum DSM 21881, type strain.</title>
        <authorList>
            <person name="Kyndt J.A."/>
            <person name="Meyer T.E."/>
        </authorList>
    </citation>
    <scope>NUCLEOTIDE SEQUENCE [LARGE SCALE GENOMIC DNA]</scope>
    <source>
        <strain evidence="1 2">DSM 21881</strain>
    </source>
</reference>
<protein>
    <submittedName>
        <fullName evidence="1">Uncharacterized protein</fullName>
    </submittedName>
</protein>
<sequence>MRFLKKKSALMSKITHTYRAVTKDGTVFTRKSHRAYQVFWLVRFNPAKLGDDDMRHGWTEQGFARDQGAAEQAVKRCLPSLPRKHPYESPGEWQKRLAECEPWYRARVAAGWTIEYAPVEIDK</sequence>
<proteinExistence type="predicted"/>
<accession>A0A850REH0</accession>
<comment type="caution">
    <text evidence="1">The sequence shown here is derived from an EMBL/GenBank/DDBJ whole genome shotgun (WGS) entry which is preliminary data.</text>
</comment>
<dbReference type="Proteomes" id="UP000592294">
    <property type="component" value="Unassembled WGS sequence"/>
</dbReference>
<dbReference type="RefSeq" id="WP_176978426.1">
    <property type="nucleotide sequence ID" value="NZ_JABZEO010000038.1"/>
</dbReference>
<dbReference type="AlphaFoldDB" id="A0A850REH0"/>
<keyword evidence="2" id="KW-1185">Reference proteome</keyword>
<gene>
    <name evidence="1" type="ORF">HW932_21100</name>
</gene>
<dbReference type="EMBL" id="JABZEO010000038">
    <property type="protein sequence ID" value="NVZ11748.1"/>
    <property type="molecule type" value="Genomic_DNA"/>
</dbReference>
<evidence type="ECO:0000313" key="1">
    <source>
        <dbReference type="EMBL" id="NVZ11748.1"/>
    </source>
</evidence>
<name>A0A850REH0_9GAMM</name>
<organism evidence="1 2">
    <name type="scientific">Allochromatium humboldtianum</name>
    <dbReference type="NCBI Taxonomy" id="504901"/>
    <lineage>
        <taxon>Bacteria</taxon>
        <taxon>Pseudomonadati</taxon>
        <taxon>Pseudomonadota</taxon>
        <taxon>Gammaproteobacteria</taxon>
        <taxon>Chromatiales</taxon>
        <taxon>Chromatiaceae</taxon>
        <taxon>Allochromatium</taxon>
    </lineage>
</organism>